<feature type="domain" description="Guanylate cyclase" evidence="2">
    <location>
        <begin position="662"/>
        <end position="810"/>
    </location>
</feature>
<dbReference type="KEGG" id="tper:IWA51_10170"/>
<feature type="transmembrane region" description="Helical" evidence="1">
    <location>
        <begin position="599"/>
        <end position="619"/>
    </location>
</feature>
<evidence type="ECO:0000313" key="3">
    <source>
        <dbReference type="EMBL" id="QQA00620.1"/>
    </source>
</evidence>
<dbReference type="PANTHER" id="PTHR43081">
    <property type="entry name" value="ADENYLATE CYCLASE, TERMINAL-DIFFERENTIATION SPECIFIC-RELATED"/>
    <property type="match status" value="1"/>
</dbReference>
<dbReference type="PROSITE" id="PS50125">
    <property type="entry name" value="GUANYLATE_CYCLASE_2"/>
    <property type="match status" value="1"/>
</dbReference>
<keyword evidence="4" id="KW-1185">Reference proteome</keyword>
<dbReference type="InterPro" id="IPR007890">
    <property type="entry name" value="CHASE2"/>
</dbReference>
<dbReference type="InterPro" id="IPR001054">
    <property type="entry name" value="A/G_cyclase"/>
</dbReference>
<feature type="transmembrane region" description="Helical" evidence="1">
    <location>
        <begin position="21"/>
        <end position="40"/>
    </location>
</feature>
<dbReference type="Proteomes" id="UP000595224">
    <property type="component" value="Chromosome"/>
</dbReference>
<evidence type="ECO:0000259" key="2">
    <source>
        <dbReference type="PROSITE" id="PS50125"/>
    </source>
</evidence>
<dbReference type="GO" id="GO:0006171">
    <property type="term" value="P:cAMP biosynthetic process"/>
    <property type="evidence" value="ECO:0007669"/>
    <property type="project" value="TreeGrafter"/>
</dbReference>
<feature type="transmembrane region" description="Helical" evidence="1">
    <location>
        <begin position="545"/>
        <end position="563"/>
    </location>
</feature>
<dbReference type="RefSeq" id="WP_198442333.1">
    <property type="nucleotide sequence ID" value="NZ_CBCSHE010000014.1"/>
</dbReference>
<dbReference type="Pfam" id="PF00211">
    <property type="entry name" value="Guanylate_cyc"/>
    <property type="match status" value="1"/>
</dbReference>
<keyword evidence="1" id="KW-1133">Transmembrane helix</keyword>
<organism evidence="3 4">
    <name type="scientific">Treponema peruense</name>
    <dbReference type="NCBI Taxonomy" id="2787628"/>
    <lineage>
        <taxon>Bacteria</taxon>
        <taxon>Pseudomonadati</taxon>
        <taxon>Spirochaetota</taxon>
        <taxon>Spirochaetia</taxon>
        <taxon>Spirochaetales</taxon>
        <taxon>Treponemataceae</taxon>
        <taxon>Treponema</taxon>
    </lineage>
</organism>
<keyword evidence="1" id="KW-0472">Membrane</keyword>
<dbReference type="Gene3D" id="3.30.70.1230">
    <property type="entry name" value="Nucleotide cyclase"/>
    <property type="match status" value="1"/>
</dbReference>
<dbReference type="SUPFAM" id="SSF55073">
    <property type="entry name" value="Nucleotide cyclase"/>
    <property type="match status" value="1"/>
</dbReference>
<evidence type="ECO:0000256" key="1">
    <source>
        <dbReference type="SAM" id="Phobius"/>
    </source>
</evidence>
<dbReference type="GO" id="GO:0035556">
    <property type="term" value="P:intracellular signal transduction"/>
    <property type="evidence" value="ECO:0007669"/>
    <property type="project" value="InterPro"/>
</dbReference>
<name>A0A7T3RCR7_9SPIR</name>
<dbReference type="CDD" id="cd07302">
    <property type="entry name" value="CHD"/>
    <property type="match status" value="1"/>
</dbReference>
<gene>
    <name evidence="3" type="ORF">IWA51_10170</name>
</gene>
<feature type="transmembrane region" description="Helical" evidence="1">
    <location>
        <begin position="575"/>
        <end position="593"/>
    </location>
</feature>
<dbReference type="GO" id="GO:0004016">
    <property type="term" value="F:adenylate cyclase activity"/>
    <property type="evidence" value="ECO:0007669"/>
    <property type="project" value="UniProtKB-ARBA"/>
</dbReference>
<dbReference type="PANTHER" id="PTHR43081:SF1">
    <property type="entry name" value="ADENYLATE CYCLASE, TERMINAL-DIFFERENTIATION SPECIFIC"/>
    <property type="match status" value="1"/>
</dbReference>
<dbReference type="SMART" id="SM01080">
    <property type="entry name" value="CHASE2"/>
    <property type="match status" value="1"/>
</dbReference>
<dbReference type="InterPro" id="IPR050697">
    <property type="entry name" value="Adenylyl/Guanylyl_Cyclase_3/4"/>
</dbReference>
<dbReference type="AlphaFoldDB" id="A0A7T3RCR7"/>
<dbReference type="EMBL" id="CP064936">
    <property type="protein sequence ID" value="QQA00620.1"/>
    <property type="molecule type" value="Genomic_DNA"/>
</dbReference>
<dbReference type="InterPro" id="IPR029787">
    <property type="entry name" value="Nucleotide_cyclase"/>
</dbReference>
<evidence type="ECO:0000313" key="4">
    <source>
        <dbReference type="Proteomes" id="UP000595224"/>
    </source>
</evidence>
<dbReference type="Pfam" id="PF05226">
    <property type="entry name" value="CHASE2"/>
    <property type="match status" value="2"/>
</dbReference>
<keyword evidence="1" id="KW-0812">Transmembrane</keyword>
<sequence length="952" mass="106135">MKTNANSVNKGSSFFSKHADVLVPVVLLVLAAFAAIFHAFSKMDLRFYNIMLRLSPEVEHIEDLVIVDIDDESIASIDKNWPWPRDIMADVLIRMKEFGAARAVFDIEYLTPSEKAVADDLEQTARNEIDSAGQSLTESVDTLFEAVSQGTISSDEAKTALEDSIGGVLYEMKRNIEDGFNKDNDDYFARAIQFFGNANLTVNMRNIGIRREDSENAYVNERFLFSNVSDPHNLIASGNAYSVREEGKTVSAGFIPALDRLVRRAAGVGFTNVVVDKDGTRRRVELLCEHEGKYVGQLAFAPLAAMLDIQSMERTSHSLLLRGVLSSDGTRHDVRIPLDSHGRMLINWLMEPYENSFVHIPIWRIYNMEKEEAVLAGAVQNLLSADLGLLNEEDREKILSAQDFAYEYKNLEHEKSRLLRKCRGFDVNGKALKGGITDDDYENYFSRRRKFFSRLNEFAQSVKNISSAESVPEISRLCEASEGFCRDSQTLEEMLSGSFCFIGNSATSSTDLGVTPFSKRYPNLGTHANIVNTILQKAFITELSALWGIALAFVFSMLCIVLCRNMTQGKKNAVGLSYVIATVCIIVAAMVFLRIYIPVFIPLLLAVCIYIAELVVNFIRVNGEKKHLRTSFGSYVSPLVVAELERHPEKAKLVGGESKIMTALFSDVKTFSGFTETINNVAGEDAGAEQLVKILNIYLGALSDEIMNCKGTIDKYVGDEIVSFFGAPIDDPDNAFSACEAAVRMLKAEEKFNIEYKDMLPVIKSTGEPFYLHSRVGLNTGNMVVGNMGTEKKLNYTIMGNNVNLASRLEGTNKVYGSWIMASDSTWKAASSSEKNKAKNLVARHMDFVRVVNVDKPVRIHNLIGFEGDIPSARLEAAQLFNEGMKWYLNGIETPAEKKNHEDFKKAIACFKQAAECYPEDLSSDVFIKRCSDFLREGTPSVWDGVFTMSQK</sequence>
<protein>
    <submittedName>
        <fullName evidence="3">Adenylate/guanylate cyclase domain-containing protein</fullName>
    </submittedName>
</protein>
<accession>A0A7T3RCR7</accession>
<dbReference type="SMART" id="SM00044">
    <property type="entry name" value="CYCc"/>
    <property type="match status" value="1"/>
</dbReference>
<reference evidence="3 4" key="1">
    <citation type="submission" date="2020-11" db="EMBL/GenBank/DDBJ databases">
        <title>Treponema Peruensis nv. sp., first commensal Treponema isolated from human feces.</title>
        <authorList>
            <person name="Belkhou C."/>
            <person name="Raes J."/>
        </authorList>
    </citation>
    <scope>NUCLEOTIDE SEQUENCE [LARGE SCALE GENOMIC DNA]</scope>
    <source>
        <strain evidence="3 4">RCC2812</strain>
    </source>
</reference>
<proteinExistence type="predicted"/>